<protein>
    <submittedName>
        <fullName evidence="2">Uncharacterized protein</fullName>
    </submittedName>
</protein>
<proteinExistence type="predicted"/>
<reference evidence="2 3" key="1">
    <citation type="submission" date="2018-06" db="EMBL/GenBank/DDBJ databases">
        <authorList>
            <consortium name="Pathogen Informatics"/>
            <person name="Doyle S."/>
        </authorList>
    </citation>
    <scope>NUCLEOTIDE SEQUENCE [LARGE SCALE GENOMIC DNA]</scope>
    <source>
        <strain evidence="2 3">NCTC13294</strain>
    </source>
</reference>
<keyword evidence="1" id="KW-0472">Membrane</keyword>
<sequence length="61" mass="6991">MKHVPAMFCSALAIELLAQTLTSVFSLRVIIALICVSALVCWYHHQPSHHRPWFGDDDDWL</sequence>
<evidence type="ECO:0000256" key="1">
    <source>
        <dbReference type="SAM" id="Phobius"/>
    </source>
</evidence>
<gene>
    <name evidence="2" type="ORF">NCTC13294_01363</name>
</gene>
<organism evidence="2 3">
    <name type="scientific">Cardiobacterium valvarum</name>
    <dbReference type="NCBI Taxonomy" id="194702"/>
    <lineage>
        <taxon>Bacteria</taxon>
        <taxon>Pseudomonadati</taxon>
        <taxon>Pseudomonadota</taxon>
        <taxon>Gammaproteobacteria</taxon>
        <taxon>Cardiobacteriales</taxon>
        <taxon>Cardiobacteriaceae</taxon>
        <taxon>Cardiobacterium</taxon>
    </lineage>
</organism>
<dbReference type="EMBL" id="UFUW01000001">
    <property type="protein sequence ID" value="SUX22879.1"/>
    <property type="molecule type" value="Genomic_DNA"/>
</dbReference>
<dbReference type="Proteomes" id="UP000254572">
    <property type="component" value="Unassembled WGS sequence"/>
</dbReference>
<evidence type="ECO:0000313" key="3">
    <source>
        <dbReference type="Proteomes" id="UP000254572"/>
    </source>
</evidence>
<dbReference type="RefSeq" id="WP_115611648.1">
    <property type="nucleotide sequence ID" value="NZ_JBHLZC010000005.1"/>
</dbReference>
<keyword evidence="1" id="KW-1133">Transmembrane helix</keyword>
<name>A0A381E8G5_9GAMM</name>
<keyword evidence="1" id="KW-0812">Transmembrane</keyword>
<evidence type="ECO:0000313" key="2">
    <source>
        <dbReference type="EMBL" id="SUX22879.1"/>
    </source>
</evidence>
<feature type="transmembrane region" description="Helical" evidence="1">
    <location>
        <begin position="28"/>
        <end position="45"/>
    </location>
</feature>
<keyword evidence="3" id="KW-1185">Reference proteome</keyword>
<accession>A0A381E8G5</accession>
<dbReference type="AlphaFoldDB" id="A0A381E8G5"/>